<dbReference type="EMBL" id="SRLO01003117">
    <property type="protein sequence ID" value="TNN31836.1"/>
    <property type="molecule type" value="Genomic_DNA"/>
</dbReference>
<accession>A0A4Z2ESD3</accession>
<dbReference type="AlphaFoldDB" id="A0A4Z2ESD3"/>
<evidence type="ECO:0000313" key="2">
    <source>
        <dbReference type="Proteomes" id="UP000314294"/>
    </source>
</evidence>
<sequence length="85" mass="9370">MRTKRCLNRAAITTFHRDNGRELGGSSTMLPSRRRKLPSSRCVCGVCRVTSCSPVERSAARLASHLFSFKSTGTTSCERLVGHEV</sequence>
<keyword evidence="2" id="KW-1185">Reference proteome</keyword>
<comment type="caution">
    <text evidence="1">The sequence shown here is derived from an EMBL/GenBank/DDBJ whole genome shotgun (WGS) entry which is preliminary data.</text>
</comment>
<proteinExistence type="predicted"/>
<organism evidence="1 2">
    <name type="scientific">Liparis tanakae</name>
    <name type="common">Tanaka's snailfish</name>
    <dbReference type="NCBI Taxonomy" id="230148"/>
    <lineage>
        <taxon>Eukaryota</taxon>
        <taxon>Metazoa</taxon>
        <taxon>Chordata</taxon>
        <taxon>Craniata</taxon>
        <taxon>Vertebrata</taxon>
        <taxon>Euteleostomi</taxon>
        <taxon>Actinopterygii</taxon>
        <taxon>Neopterygii</taxon>
        <taxon>Teleostei</taxon>
        <taxon>Neoteleostei</taxon>
        <taxon>Acanthomorphata</taxon>
        <taxon>Eupercaria</taxon>
        <taxon>Perciformes</taxon>
        <taxon>Cottioidei</taxon>
        <taxon>Cottales</taxon>
        <taxon>Liparidae</taxon>
        <taxon>Liparis</taxon>
    </lineage>
</organism>
<dbReference type="Proteomes" id="UP000314294">
    <property type="component" value="Unassembled WGS sequence"/>
</dbReference>
<name>A0A4Z2ESD3_9TELE</name>
<gene>
    <name evidence="1" type="ORF">EYF80_058006</name>
</gene>
<reference evidence="1 2" key="1">
    <citation type="submission" date="2019-03" db="EMBL/GenBank/DDBJ databases">
        <title>First draft genome of Liparis tanakae, snailfish: a comprehensive survey of snailfish specific genes.</title>
        <authorList>
            <person name="Kim W."/>
            <person name="Song I."/>
            <person name="Jeong J.-H."/>
            <person name="Kim D."/>
            <person name="Kim S."/>
            <person name="Ryu S."/>
            <person name="Song J.Y."/>
            <person name="Lee S.K."/>
        </authorList>
    </citation>
    <scope>NUCLEOTIDE SEQUENCE [LARGE SCALE GENOMIC DNA]</scope>
    <source>
        <tissue evidence="1">Muscle</tissue>
    </source>
</reference>
<protein>
    <submittedName>
        <fullName evidence="1">Uncharacterized protein</fullName>
    </submittedName>
</protein>
<evidence type="ECO:0000313" key="1">
    <source>
        <dbReference type="EMBL" id="TNN31836.1"/>
    </source>
</evidence>